<gene>
    <name evidence="2" type="ORF">UFOVP1247_65</name>
    <name evidence="1" type="ORF">UFOVP970_105</name>
</gene>
<protein>
    <submittedName>
        <fullName evidence="1">Uncharacterized protein</fullName>
    </submittedName>
</protein>
<sequence>MKTVVELIIPIESNNRHTGYEEPRKEEYLAYAIQSMLGIKPTCLFFTGELRIQFDLNQFEKIKCFHGRKWRSNVTHEVKRHCKMNGYSPNLRSMKIIEI</sequence>
<proteinExistence type="predicted"/>
<evidence type="ECO:0000313" key="2">
    <source>
        <dbReference type="EMBL" id="CAB4193371.1"/>
    </source>
</evidence>
<organism evidence="1">
    <name type="scientific">uncultured Caudovirales phage</name>
    <dbReference type="NCBI Taxonomy" id="2100421"/>
    <lineage>
        <taxon>Viruses</taxon>
        <taxon>Duplodnaviria</taxon>
        <taxon>Heunggongvirae</taxon>
        <taxon>Uroviricota</taxon>
        <taxon>Caudoviricetes</taxon>
        <taxon>Peduoviridae</taxon>
        <taxon>Maltschvirus</taxon>
        <taxon>Maltschvirus maltsch</taxon>
    </lineage>
</organism>
<dbReference type="EMBL" id="LR796916">
    <property type="protein sequence ID" value="CAB4175000.1"/>
    <property type="molecule type" value="Genomic_DNA"/>
</dbReference>
<accession>A0A6J5PSU0</accession>
<dbReference type="EMBL" id="LR797195">
    <property type="protein sequence ID" value="CAB4193371.1"/>
    <property type="molecule type" value="Genomic_DNA"/>
</dbReference>
<name>A0A6J5PSU0_9CAUD</name>
<reference evidence="1" key="1">
    <citation type="submission" date="2020-05" db="EMBL/GenBank/DDBJ databases">
        <authorList>
            <person name="Chiriac C."/>
            <person name="Salcher M."/>
            <person name="Ghai R."/>
            <person name="Kavagutti S V."/>
        </authorList>
    </citation>
    <scope>NUCLEOTIDE SEQUENCE</scope>
</reference>
<evidence type="ECO:0000313" key="1">
    <source>
        <dbReference type="EMBL" id="CAB4175000.1"/>
    </source>
</evidence>